<dbReference type="Proteomes" id="UP000715095">
    <property type="component" value="Unassembled WGS sequence"/>
</dbReference>
<dbReference type="EMBL" id="JACJJC010000004">
    <property type="protein sequence ID" value="MBM6703669.1"/>
    <property type="molecule type" value="Genomic_DNA"/>
</dbReference>
<comment type="similarity">
    <text evidence="1">Belongs to the universal stress protein A family.</text>
</comment>
<protein>
    <submittedName>
        <fullName evidence="3">Universal stress protein</fullName>
    </submittedName>
</protein>
<evidence type="ECO:0000256" key="1">
    <source>
        <dbReference type="ARBA" id="ARBA00008791"/>
    </source>
</evidence>
<dbReference type="InterPro" id="IPR006016">
    <property type="entry name" value="UspA"/>
</dbReference>
<dbReference type="Gene3D" id="3.40.50.620">
    <property type="entry name" value="HUPs"/>
    <property type="match status" value="2"/>
</dbReference>
<dbReference type="PRINTS" id="PR01438">
    <property type="entry name" value="UNVRSLSTRESS"/>
</dbReference>
<evidence type="ECO:0000259" key="2">
    <source>
        <dbReference type="Pfam" id="PF00582"/>
    </source>
</evidence>
<dbReference type="PANTHER" id="PTHR46268">
    <property type="entry name" value="STRESS RESPONSE PROTEIN NHAX"/>
    <property type="match status" value="1"/>
</dbReference>
<feature type="domain" description="UspA" evidence="2">
    <location>
        <begin position="151"/>
        <end position="296"/>
    </location>
</feature>
<dbReference type="RefSeq" id="WP_205102138.1">
    <property type="nucleotide sequence ID" value="NZ_JACJJC010000004.1"/>
</dbReference>
<reference evidence="3 4" key="1">
    <citation type="journal article" date="2021" name="Sci. Rep.">
        <title>The distribution of antibiotic resistance genes in chicken gut microbiota commensals.</title>
        <authorList>
            <person name="Juricova H."/>
            <person name="Matiasovicova J."/>
            <person name="Kubasova T."/>
            <person name="Cejkova D."/>
            <person name="Rychlik I."/>
        </authorList>
    </citation>
    <scope>NUCLEOTIDE SEQUENCE [LARGE SCALE GENOMIC DNA]</scope>
    <source>
        <strain evidence="3 4">An829</strain>
    </source>
</reference>
<dbReference type="Pfam" id="PF00582">
    <property type="entry name" value="Usp"/>
    <property type="match status" value="2"/>
</dbReference>
<keyword evidence="4" id="KW-1185">Reference proteome</keyword>
<feature type="domain" description="UspA" evidence="2">
    <location>
        <begin position="2"/>
        <end position="140"/>
    </location>
</feature>
<evidence type="ECO:0000313" key="3">
    <source>
        <dbReference type="EMBL" id="MBM6703669.1"/>
    </source>
</evidence>
<gene>
    <name evidence="3" type="ORF">H6A60_04090</name>
</gene>
<dbReference type="CDD" id="cd00293">
    <property type="entry name" value="USP-like"/>
    <property type="match status" value="2"/>
</dbReference>
<sequence>MRILVPVDGSASSKRIIEFLGSRQSLLGDKADIELLNVQYSIPEGIVQRFGLEAVKEVYEAEGQAIFEKLAPELEAAGLDCKKKVLYGDFGRAIAREAEAFDADLVVMGTRGLSPIKSFFLGSVSNSALQYTMRPMLLIRDVVPVLKANLRVAIASDGSEYALRGAKFIAEHHAIFGSNPKVSVVNVAPDFRTIVVGSEMDFANPVDSPEIFAKEQEKLFKEATEPVVAALKAEGIAADAVRLEGDAGEALTDWAKENADLLIMGSHGYGNFTAAVLGSTAMKIASACDLPILIVRK</sequence>
<comment type="caution">
    <text evidence="3">The sequence shown here is derived from an EMBL/GenBank/DDBJ whole genome shotgun (WGS) entry which is preliminary data.</text>
</comment>
<evidence type="ECO:0000313" key="4">
    <source>
        <dbReference type="Proteomes" id="UP000715095"/>
    </source>
</evidence>
<dbReference type="SUPFAM" id="SSF52402">
    <property type="entry name" value="Adenine nucleotide alpha hydrolases-like"/>
    <property type="match status" value="2"/>
</dbReference>
<proteinExistence type="inferred from homology"/>
<accession>A0ABS2DQT3</accession>
<dbReference type="InterPro" id="IPR006015">
    <property type="entry name" value="Universal_stress_UspA"/>
</dbReference>
<name>A0ABS2DQT3_9BURK</name>
<dbReference type="PANTHER" id="PTHR46268:SF6">
    <property type="entry name" value="UNIVERSAL STRESS PROTEIN UP12"/>
    <property type="match status" value="1"/>
</dbReference>
<organism evidence="3 4">
    <name type="scientific">Sutterella massiliensis</name>
    <dbReference type="NCBI Taxonomy" id="1816689"/>
    <lineage>
        <taxon>Bacteria</taxon>
        <taxon>Pseudomonadati</taxon>
        <taxon>Pseudomonadota</taxon>
        <taxon>Betaproteobacteria</taxon>
        <taxon>Burkholderiales</taxon>
        <taxon>Sutterellaceae</taxon>
        <taxon>Sutterella</taxon>
    </lineage>
</organism>
<dbReference type="InterPro" id="IPR014729">
    <property type="entry name" value="Rossmann-like_a/b/a_fold"/>
</dbReference>